<keyword evidence="2" id="KW-0732">Signal</keyword>
<dbReference type="InterPro" id="IPR050592">
    <property type="entry name" value="GDSL_lipolytic_enzyme"/>
</dbReference>
<feature type="signal peptide" evidence="2">
    <location>
        <begin position="1"/>
        <end position="35"/>
    </location>
</feature>
<proteinExistence type="inferred from homology"/>
<name>A0AAV7F324_ARIFI</name>
<comment type="similarity">
    <text evidence="1">Belongs to the 'GDSL' lipolytic enzyme family.</text>
</comment>
<dbReference type="Pfam" id="PF00657">
    <property type="entry name" value="Lipase_GDSL"/>
    <property type="match status" value="1"/>
</dbReference>
<keyword evidence="4" id="KW-1185">Reference proteome</keyword>
<reference evidence="3 4" key="1">
    <citation type="submission" date="2021-07" db="EMBL/GenBank/DDBJ databases">
        <title>The Aristolochia fimbriata genome: insights into angiosperm evolution, floral development and chemical biosynthesis.</title>
        <authorList>
            <person name="Jiao Y."/>
        </authorList>
    </citation>
    <scope>NUCLEOTIDE SEQUENCE [LARGE SCALE GENOMIC DNA]</scope>
    <source>
        <strain evidence="3">IBCAS-2021</strain>
        <tissue evidence="3">Leaf</tissue>
    </source>
</reference>
<dbReference type="InterPro" id="IPR001087">
    <property type="entry name" value="GDSL"/>
</dbReference>
<dbReference type="Proteomes" id="UP000825729">
    <property type="component" value="Unassembled WGS sequence"/>
</dbReference>
<dbReference type="InterPro" id="IPR035669">
    <property type="entry name" value="SGNH_plant_lipase-like"/>
</dbReference>
<gene>
    <name evidence="3" type="ORF">H6P81_008023</name>
</gene>
<dbReference type="SUPFAM" id="SSF52266">
    <property type="entry name" value="SGNH hydrolase"/>
    <property type="match status" value="1"/>
</dbReference>
<evidence type="ECO:0000256" key="1">
    <source>
        <dbReference type="ARBA" id="ARBA00008668"/>
    </source>
</evidence>
<evidence type="ECO:0000256" key="2">
    <source>
        <dbReference type="SAM" id="SignalP"/>
    </source>
</evidence>
<dbReference type="PANTHER" id="PTHR45642:SF95">
    <property type="entry name" value="GDSL-LIKE LIPASE_ACYLHYDROLASE FAMILY PROTEIN, EXPRESSED"/>
    <property type="match status" value="1"/>
</dbReference>
<dbReference type="GO" id="GO:0016788">
    <property type="term" value="F:hydrolase activity, acting on ester bonds"/>
    <property type="evidence" value="ECO:0007669"/>
    <property type="project" value="InterPro"/>
</dbReference>
<organism evidence="3 4">
    <name type="scientific">Aristolochia fimbriata</name>
    <name type="common">White veined hardy Dutchman's pipe vine</name>
    <dbReference type="NCBI Taxonomy" id="158543"/>
    <lineage>
        <taxon>Eukaryota</taxon>
        <taxon>Viridiplantae</taxon>
        <taxon>Streptophyta</taxon>
        <taxon>Embryophyta</taxon>
        <taxon>Tracheophyta</taxon>
        <taxon>Spermatophyta</taxon>
        <taxon>Magnoliopsida</taxon>
        <taxon>Magnoliidae</taxon>
        <taxon>Piperales</taxon>
        <taxon>Aristolochiaceae</taxon>
        <taxon>Aristolochia</taxon>
    </lineage>
</organism>
<comment type="caution">
    <text evidence="3">The sequence shown here is derived from an EMBL/GenBank/DDBJ whole genome shotgun (WGS) entry which is preliminary data.</text>
</comment>
<evidence type="ECO:0000313" key="4">
    <source>
        <dbReference type="Proteomes" id="UP000825729"/>
    </source>
</evidence>
<accession>A0AAV7F324</accession>
<dbReference type="Gene3D" id="3.40.50.1110">
    <property type="entry name" value="SGNH hydrolase"/>
    <property type="match status" value="1"/>
</dbReference>
<dbReference type="CDD" id="cd01837">
    <property type="entry name" value="SGNH_plant_lipase_like"/>
    <property type="match status" value="1"/>
</dbReference>
<dbReference type="PANTHER" id="PTHR45642">
    <property type="entry name" value="GDSL ESTERASE/LIPASE EXL3"/>
    <property type="match status" value="1"/>
</dbReference>
<dbReference type="InterPro" id="IPR036514">
    <property type="entry name" value="SGNH_hydro_sf"/>
</dbReference>
<sequence>MARPLLRLLPVMIVSSSLLPLFLLFLLGTVSDAIAHKIPAVIVFGDSSVDPGNNNQIPTVAKSNFSPYGRDFPGGKPTGRFCNGRVATDFISEALGIKPAVPAYLDPTYGIADFATGVSFASAATGFDNATANVLNVIPAWKQLDYFRDFVQKLRSYQGEAASAKTLNDSLYVISMGTNDFVENYFATRTRRSEYTVAEYEEFVAGIAADVVKRIYELGGRKMSVTGLPPMGCFPLERTMNFFSGSGSCRDDYNQVAVDFNRKMEAMVEKLGGELQGSTLVFTDVYGILMDAIAKPSSYGFENVEVACCATGMFEMGYLCNKFNPFTCQDANKYMFWDSFHPTEKTHHLMADYFMNTLATRLL</sequence>
<evidence type="ECO:0008006" key="5">
    <source>
        <dbReference type="Google" id="ProtNLM"/>
    </source>
</evidence>
<dbReference type="AlphaFoldDB" id="A0AAV7F324"/>
<feature type="chain" id="PRO_5043496363" description="GDSL esterase/lipase" evidence="2">
    <location>
        <begin position="36"/>
        <end position="363"/>
    </location>
</feature>
<protein>
    <recommendedName>
        <fullName evidence="5">GDSL esterase/lipase</fullName>
    </recommendedName>
</protein>
<evidence type="ECO:0000313" key="3">
    <source>
        <dbReference type="EMBL" id="KAG9455119.1"/>
    </source>
</evidence>
<dbReference type="FunFam" id="3.40.50.1110:FF:000003">
    <property type="entry name" value="GDSL esterase/lipase APG"/>
    <property type="match status" value="1"/>
</dbReference>
<dbReference type="EMBL" id="JAINDJ010000003">
    <property type="protein sequence ID" value="KAG9455119.1"/>
    <property type="molecule type" value="Genomic_DNA"/>
</dbReference>